<dbReference type="EMBL" id="JNBR01000351">
    <property type="protein sequence ID" value="OQR94773.1"/>
    <property type="molecule type" value="Genomic_DNA"/>
</dbReference>
<dbReference type="AlphaFoldDB" id="A0A1V9Z9V9"/>
<sequence length="456" mass="49612">MPLVRPATGLSEPQLFPLGPLELLSASRWLPITLVYPAVLDANTLSVALANVLEAYPIFAGRLQWSLGKENHGARLVVRLDAATCGIPFQVVHSEKHLCDVAIDSARTTWPARRVLAKEFMAPPHATTPHMMIKQKTPLVCITLTHLAARSGSVLCAEFAHCVGDGASFYHFLARLSNACQDRSDSPTTNSAPYTLIRDRVGHLTPSEGWLFVSPTPRIHLSTPRGNLCVDSTVFWLRHATIMKLKAAAAAGLSSNDVVAALLWKVTATLNPTQPTYLRVLLNFRRELSLPSDSIGNMIYSLVIRPSTEMTTAEVADLAQQCHDGVESAKSHVAPVLAAIYQKAWTKIYWNDPPEPHSSASTTNMAAFNATALPFPTLPLHQDSTDHGDNSQCPETQPIAAFVTAVDQLESAIGGFARFFQILTDARGGLRVVVHLPPAQLSLFQARLEACLLPYL</sequence>
<reference evidence="2 3" key="1">
    <citation type="journal article" date="2014" name="Genome Biol. Evol.">
        <title>The secreted proteins of Achlya hypogyna and Thraustotheca clavata identify the ancestral oomycete secretome and reveal gene acquisitions by horizontal gene transfer.</title>
        <authorList>
            <person name="Misner I."/>
            <person name="Blouin N."/>
            <person name="Leonard G."/>
            <person name="Richards T.A."/>
            <person name="Lane C.E."/>
        </authorList>
    </citation>
    <scope>NUCLEOTIDE SEQUENCE [LARGE SCALE GENOMIC DNA]</scope>
    <source>
        <strain evidence="2 3">ATCC 48635</strain>
    </source>
</reference>
<name>A0A1V9Z9V9_ACHHY</name>
<comment type="caution">
    <text evidence="2">The sequence shown here is derived from an EMBL/GenBank/DDBJ whole genome shotgun (WGS) entry which is preliminary data.</text>
</comment>
<accession>A0A1V9Z9V9</accession>
<dbReference type="InterPro" id="IPR050317">
    <property type="entry name" value="Plant_Fungal_Acyltransferase"/>
</dbReference>
<dbReference type="Gene3D" id="3.30.559.10">
    <property type="entry name" value="Chloramphenicol acetyltransferase-like domain"/>
    <property type="match status" value="2"/>
</dbReference>
<evidence type="ECO:0000313" key="3">
    <source>
        <dbReference type="Proteomes" id="UP000243579"/>
    </source>
</evidence>
<keyword evidence="1" id="KW-0808">Transferase</keyword>
<dbReference type="PANTHER" id="PTHR31642:SF310">
    <property type="entry name" value="FATTY ALCOHOL:CAFFEOYL-COA ACYLTRANSFERASE"/>
    <property type="match status" value="1"/>
</dbReference>
<dbReference type="Pfam" id="PF02458">
    <property type="entry name" value="Transferase"/>
    <property type="match status" value="1"/>
</dbReference>
<dbReference type="InterPro" id="IPR023213">
    <property type="entry name" value="CAT-like_dom_sf"/>
</dbReference>
<evidence type="ECO:0000313" key="2">
    <source>
        <dbReference type="EMBL" id="OQR94773.1"/>
    </source>
</evidence>
<dbReference type="SUPFAM" id="SSF52777">
    <property type="entry name" value="CoA-dependent acyltransferases"/>
    <property type="match status" value="1"/>
</dbReference>
<gene>
    <name evidence="2" type="ORF">ACHHYP_20039</name>
</gene>
<protein>
    <submittedName>
        <fullName evidence="2">Uncharacterized protein</fullName>
    </submittedName>
</protein>
<dbReference type="GO" id="GO:0016747">
    <property type="term" value="F:acyltransferase activity, transferring groups other than amino-acyl groups"/>
    <property type="evidence" value="ECO:0007669"/>
    <property type="project" value="TreeGrafter"/>
</dbReference>
<dbReference type="OrthoDB" id="1932220at2759"/>
<proteinExistence type="predicted"/>
<dbReference type="STRING" id="1202772.A0A1V9Z9V9"/>
<keyword evidence="3" id="KW-1185">Reference proteome</keyword>
<dbReference type="PANTHER" id="PTHR31642">
    <property type="entry name" value="TRICHOTHECENE 3-O-ACETYLTRANSFERASE"/>
    <property type="match status" value="1"/>
</dbReference>
<evidence type="ECO:0000256" key="1">
    <source>
        <dbReference type="ARBA" id="ARBA00022679"/>
    </source>
</evidence>
<organism evidence="2 3">
    <name type="scientific">Achlya hypogyna</name>
    <name type="common">Oomycete</name>
    <name type="synonym">Protoachlya hypogyna</name>
    <dbReference type="NCBI Taxonomy" id="1202772"/>
    <lineage>
        <taxon>Eukaryota</taxon>
        <taxon>Sar</taxon>
        <taxon>Stramenopiles</taxon>
        <taxon>Oomycota</taxon>
        <taxon>Saprolegniomycetes</taxon>
        <taxon>Saprolegniales</taxon>
        <taxon>Achlyaceae</taxon>
        <taxon>Achlya</taxon>
    </lineage>
</organism>
<dbReference type="Proteomes" id="UP000243579">
    <property type="component" value="Unassembled WGS sequence"/>
</dbReference>